<keyword evidence="2" id="KW-0808">Transferase</keyword>
<dbReference type="InterPro" id="IPR029063">
    <property type="entry name" value="SAM-dependent_MTases_sf"/>
</dbReference>
<dbReference type="PANTHER" id="PTHR45036:SF1">
    <property type="entry name" value="METHYLTRANSFERASE LIKE 7A"/>
    <property type="match status" value="1"/>
</dbReference>
<protein>
    <submittedName>
        <fullName evidence="2">Class I SAM-dependent methyltransferase</fullName>
    </submittedName>
</protein>
<dbReference type="Proteomes" id="UP000831782">
    <property type="component" value="Chromosome"/>
</dbReference>
<dbReference type="Gene3D" id="3.40.50.150">
    <property type="entry name" value="Vaccinia Virus protein VP39"/>
    <property type="match status" value="1"/>
</dbReference>
<evidence type="ECO:0000313" key="2">
    <source>
        <dbReference type="EMBL" id="UOQ49017.1"/>
    </source>
</evidence>
<keyword evidence="2" id="KW-0489">Methyltransferase</keyword>
<dbReference type="GO" id="GO:0008168">
    <property type="term" value="F:methyltransferase activity"/>
    <property type="evidence" value="ECO:0007669"/>
    <property type="project" value="UniProtKB-KW"/>
</dbReference>
<sequence length="240" mass="27499">MSANRLHAGTPPNFHHILKVFSKTTSNYLSIEAIGKGRWYVMDQQSLINKFNKQAHKYSKRRLHDQLYQFRNKIFPEAYGKVIEVGIGTGLNFPFYANDIELTGVDFSPEMLKIANDTAHEYPFSTKLIEGDIESVHFDENTFDTVVSSLTLCAYRDPVFVLDKFKKWCKPDGKILMMEHGISSKKSVALLQHTIDPLALKILGCHQNRNIIKLMKQAELKVIKKEQYFAGYLSLIWAAP</sequence>
<gene>
    <name evidence="2" type="ORF">MUN88_02435</name>
</gene>
<dbReference type="SUPFAM" id="SSF53335">
    <property type="entry name" value="S-adenosyl-L-methionine-dependent methyltransferases"/>
    <property type="match status" value="1"/>
</dbReference>
<dbReference type="InterPro" id="IPR013216">
    <property type="entry name" value="Methyltransf_11"/>
</dbReference>
<dbReference type="RefSeq" id="WP_244720425.1">
    <property type="nucleotide sequence ID" value="NZ_CP095072.1"/>
</dbReference>
<accession>A0ABY4EYN8</accession>
<proteinExistence type="predicted"/>
<dbReference type="CDD" id="cd02440">
    <property type="entry name" value="AdoMet_MTases"/>
    <property type="match status" value="1"/>
</dbReference>
<dbReference type="GO" id="GO:0032259">
    <property type="term" value="P:methylation"/>
    <property type="evidence" value="ECO:0007669"/>
    <property type="project" value="UniProtKB-KW"/>
</dbReference>
<dbReference type="PANTHER" id="PTHR45036">
    <property type="entry name" value="METHYLTRANSFERASE LIKE 7B"/>
    <property type="match status" value="1"/>
</dbReference>
<dbReference type="EMBL" id="CP095072">
    <property type="protein sequence ID" value="UOQ49017.1"/>
    <property type="molecule type" value="Genomic_DNA"/>
</dbReference>
<keyword evidence="3" id="KW-1185">Reference proteome</keyword>
<reference evidence="2 3" key="1">
    <citation type="submission" date="2022-04" db="EMBL/GenBank/DDBJ databases">
        <title>Gracilibacillus sp. isolated from saltern.</title>
        <authorList>
            <person name="Won M."/>
            <person name="Lee C.-M."/>
            <person name="Woen H.-Y."/>
            <person name="Kwon S.-W."/>
        </authorList>
    </citation>
    <scope>NUCLEOTIDE SEQUENCE [LARGE SCALE GENOMIC DNA]</scope>
    <source>
        <strain evidence="2 3">SSWR10-1</strain>
    </source>
</reference>
<organism evidence="2 3">
    <name type="scientific">Gracilibacillus caseinilyticus</name>
    <dbReference type="NCBI Taxonomy" id="2932256"/>
    <lineage>
        <taxon>Bacteria</taxon>
        <taxon>Bacillati</taxon>
        <taxon>Bacillota</taxon>
        <taxon>Bacilli</taxon>
        <taxon>Bacillales</taxon>
        <taxon>Bacillaceae</taxon>
        <taxon>Gracilibacillus</taxon>
    </lineage>
</organism>
<feature type="domain" description="Methyltransferase type 11" evidence="1">
    <location>
        <begin position="84"/>
        <end position="176"/>
    </location>
</feature>
<evidence type="ECO:0000313" key="3">
    <source>
        <dbReference type="Proteomes" id="UP000831782"/>
    </source>
</evidence>
<name>A0ABY4EYN8_9BACI</name>
<dbReference type="Pfam" id="PF08241">
    <property type="entry name" value="Methyltransf_11"/>
    <property type="match status" value="1"/>
</dbReference>
<dbReference type="InterPro" id="IPR052356">
    <property type="entry name" value="Thiol_S-MT"/>
</dbReference>
<evidence type="ECO:0000259" key="1">
    <source>
        <dbReference type="Pfam" id="PF08241"/>
    </source>
</evidence>